<dbReference type="RefSeq" id="XP_001312185.1">
    <property type="nucleotide sequence ID" value="XM_001312184.1"/>
</dbReference>
<dbReference type="AlphaFoldDB" id="A2F788"/>
<protein>
    <submittedName>
        <fullName evidence="2">Uncharacterized protein</fullName>
    </submittedName>
</protein>
<feature type="compositionally biased region" description="Basic residues" evidence="1">
    <location>
        <begin position="221"/>
        <end position="239"/>
    </location>
</feature>
<dbReference type="KEGG" id="tva:4757060"/>
<keyword evidence="3" id="KW-1185">Reference proteome</keyword>
<dbReference type="VEuPathDB" id="TrichDB:TVAG_296400"/>
<name>A2F788_TRIV3</name>
<dbReference type="InParanoid" id="A2F788"/>
<reference evidence="2" key="1">
    <citation type="submission" date="2006-10" db="EMBL/GenBank/DDBJ databases">
        <authorList>
            <person name="Amadeo P."/>
            <person name="Zhao Q."/>
            <person name="Wortman J."/>
            <person name="Fraser-Liggett C."/>
            <person name="Carlton J."/>
        </authorList>
    </citation>
    <scope>NUCLEOTIDE SEQUENCE</scope>
    <source>
        <strain evidence="2">G3</strain>
    </source>
</reference>
<gene>
    <name evidence="2" type="ORF">TVAG_296400</name>
</gene>
<sequence>MINIFISLINCYWIHNPNSYKIGNLGEDTIFFEPPKLGEDTYVAFLNPENFSTNTATHLEPVYKNICSITIKSSSKNATLYFSFIKIDKGFCGTVDFYYSLGDRYDILQVSKYANACIIYPTWEGIDFNFFKKDPFGTSEFFDSDSSQRSPYFAFNLIHKFERNRTINSDYFHRFGKFEMRSPVVINNFHVWHNEKDKPYLGLSDTSYNVGATVCPSRNSRSLHKHNGNSGKRKRITTK</sequence>
<reference evidence="2" key="2">
    <citation type="journal article" date="2007" name="Science">
        <title>Draft genome sequence of the sexually transmitted pathogen Trichomonas vaginalis.</title>
        <authorList>
            <person name="Carlton J.M."/>
            <person name="Hirt R.P."/>
            <person name="Silva J.C."/>
            <person name="Delcher A.L."/>
            <person name="Schatz M."/>
            <person name="Zhao Q."/>
            <person name="Wortman J.R."/>
            <person name="Bidwell S.L."/>
            <person name="Alsmark U.C.M."/>
            <person name="Besteiro S."/>
            <person name="Sicheritz-Ponten T."/>
            <person name="Noel C.J."/>
            <person name="Dacks J.B."/>
            <person name="Foster P.G."/>
            <person name="Simillion C."/>
            <person name="Van de Peer Y."/>
            <person name="Miranda-Saavedra D."/>
            <person name="Barton G.J."/>
            <person name="Westrop G.D."/>
            <person name="Mueller S."/>
            <person name="Dessi D."/>
            <person name="Fiori P.L."/>
            <person name="Ren Q."/>
            <person name="Paulsen I."/>
            <person name="Zhang H."/>
            <person name="Bastida-Corcuera F.D."/>
            <person name="Simoes-Barbosa A."/>
            <person name="Brown M.T."/>
            <person name="Hayes R.D."/>
            <person name="Mukherjee M."/>
            <person name="Okumura C.Y."/>
            <person name="Schneider R."/>
            <person name="Smith A.J."/>
            <person name="Vanacova S."/>
            <person name="Villalvazo M."/>
            <person name="Haas B.J."/>
            <person name="Pertea M."/>
            <person name="Feldblyum T.V."/>
            <person name="Utterback T.R."/>
            <person name="Shu C.L."/>
            <person name="Osoegawa K."/>
            <person name="de Jong P.J."/>
            <person name="Hrdy I."/>
            <person name="Horvathova L."/>
            <person name="Zubacova Z."/>
            <person name="Dolezal P."/>
            <person name="Malik S.B."/>
            <person name="Logsdon J.M. Jr."/>
            <person name="Henze K."/>
            <person name="Gupta A."/>
            <person name="Wang C.C."/>
            <person name="Dunne R.L."/>
            <person name="Upcroft J.A."/>
            <person name="Upcroft P."/>
            <person name="White O."/>
            <person name="Salzberg S.L."/>
            <person name="Tang P."/>
            <person name="Chiu C.-H."/>
            <person name="Lee Y.-S."/>
            <person name="Embley T.M."/>
            <person name="Coombs G.H."/>
            <person name="Mottram J.C."/>
            <person name="Tachezy J."/>
            <person name="Fraser-Liggett C.M."/>
            <person name="Johnson P.J."/>
        </authorList>
    </citation>
    <scope>NUCLEOTIDE SEQUENCE [LARGE SCALE GENOMIC DNA]</scope>
    <source>
        <strain evidence="2">G3</strain>
    </source>
</reference>
<evidence type="ECO:0000256" key="1">
    <source>
        <dbReference type="SAM" id="MobiDB-lite"/>
    </source>
</evidence>
<proteinExistence type="predicted"/>
<accession>A2F788</accession>
<dbReference type="VEuPathDB" id="TrichDB:TVAGG3_0161980"/>
<organism evidence="2 3">
    <name type="scientific">Trichomonas vaginalis (strain ATCC PRA-98 / G3)</name>
    <dbReference type="NCBI Taxonomy" id="412133"/>
    <lineage>
        <taxon>Eukaryota</taxon>
        <taxon>Metamonada</taxon>
        <taxon>Parabasalia</taxon>
        <taxon>Trichomonadida</taxon>
        <taxon>Trichomonadidae</taxon>
        <taxon>Trichomonas</taxon>
    </lineage>
</organism>
<evidence type="ECO:0000313" key="2">
    <source>
        <dbReference type="EMBL" id="EAX99255.1"/>
    </source>
</evidence>
<dbReference type="EMBL" id="DS113644">
    <property type="protein sequence ID" value="EAX99255.1"/>
    <property type="molecule type" value="Genomic_DNA"/>
</dbReference>
<evidence type="ECO:0000313" key="3">
    <source>
        <dbReference type="Proteomes" id="UP000001542"/>
    </source>
</evidence>
<dbReference type="Proteomes" id="UP000001542">
    <property type="component" value="Unassembled WGS sequence"/>
</dbReference>
<feature type="region of interest" description="Disordered" evidence="1">
    <location>
        <begin position="218"/>
        <end position="239"/>
    </location>
</feature>